<dbReference type="Proteomes" id="UP001286313">
    <property type="component" value="Unassembled WGS sequence"/>
</dbReference>
<dbReference type="AlphaFoldDB" id="A0AAE1BM09"/>
<organism evidence="4 5">
    <name type="scientific">Petrolisthes cinctipes</name>
    <name type="common">Flat porcelain crab</name>
    <dbReference type="NCBI Taxonomy" id="88211"/>
    <lineage>
        <taxon>Eukaryota</taxon>
        <taxon>Metazoa</taxon>
        <taxon>Ecdysozoa</taxon>
        <taxon>Arthropoda</taxon>
        <taxon>Crustacea</taxon>
        <taxon>Multicrustacea</taxon>
        <taxon>Malacostraca</taxon>
        <taxon>Eumalacostraca</taxon>
        <taxon>Eucarida</taxon>
        <taxon>Decapoda</taxon>
        <taxon>Pleocyemata</taxon>
        <taxon>Anomura</taxon>
        <taxon>Galatheoidea</taxon>
        <taxon>Porcellanidae</taxon>
        <taxon>Petrolisthes</taxon>
    </lineage>
</organism>
<reference evidence="4" key="1">
    <citation type="submission" date="2023-10" db="EMBL/GenBank/DDBJ databases">
        <title>Genome assemblies of two species of porcelain crab, Petrolisthes cinctipes and Petrolisthes manimaculis (Anomura: Porcellanidae).</title>
        <authorList>
            <person name="Angst P."/>
        </authorList>
    </citation>
    <scope>NUCLEOTIDE SEQUENCE</scope>
    <source>
        <strain evidence="4">PB745_01</strain>
        <tissue evidence="4">Gill</tissue>
    </source>
</reference>
<dbReference type="InterPro" id="IPR002153">
    <property type="entry name" value="TRPC_channel"/>
</dbReference>
<evidence type="ECO:0000313" key="5">
    <source>
        <dbReference type="Proteomes" id="UP001286313"/>
    </source>
</evidence>
<evidence type="ECO:0000256" key="2">
    <source>
        <dbReference type="ARBA" id="ARBA00023065"/>
    </source>
</evidence>
<dbReference type="PANTHER" id="PTHR10117:SF51">
    <property type="entry name" value="TRANSIENT RECEPTOR POTENTIAL PROTEIN"/>
    <property type="match status" value="1"/>
</dbReference>
<gene>
    <name evidence="4" type="ORF">Pcinc_040135</name>
</gene>
<evidence type="ECO:0000256" key="3">
    <source>
        <dbReference type="ARBA" id="ARBA00023303"/>
    </source>
</evidence>
<name>A0AAE1BM09_PETCI</name>
<dbReference type="GO" id="GO:0070679">
    <property type="term" value="F:inositol 1,4,5 trisphosphate binding"/>
    <property type="evidence" value="ECO:0007669"/>
    <property type="project" value="TreeGrafter"/>
</dbReference>
<dbReference type="GO" id="GO:0005886">
    <property type="term" value="C:plasma membrane"/>
    <property type="evidence" value="ECO:0007669"/>
    <property type="project" value="TreeGrafter"/>
</dbReference>
<dbReference type="EMBL" id="JAWQEG010007005">
    <property type="protein sequence ID" value="KAK3853321.1"/>
    <property type="molecule type" value="Genomic_DNA"/>
</dbReference>
<protein>
    <submittedName>
        <fullName evidence="4">Uncharacterized protein</fullName>
    </submittedName>
</protein>
<keyword evidence="1" id="KW-0813">Transport</keyword>
<sequence>MKFAAELLDQTRTRTELAIMLNYDTEGEVWNEGDANSLARLKMAIKYSQKSFVAHPNVQQLLGAIWYDGLPGFRRKDMISQCMEVGKLAAMFPILSMAYMINPGSDKGKFAKKPFVKFITHCGSTCSS</sequence>
<keyword evidence="5" id="KW-1185">Reference proteome</keyword>
<dbReference type="GO" id="GO:0015279">
    <property type="term" value="F:store-operated calcium channel activity"/>
    <property type="evidence" value="ECO:0007669"/>
    <property type="project" value="TreeGrafter"/>
</dbReference>
<proteinExistence type="predicted"/>
<accession>A0AAE1BM09</accession>
<dbReference type="PANTHER" id="PTHR10117">
    <property type="entry name" value="TRANSIENT RECEPTOR POTENTIAL CHANNEL"/>
    <property type="match status" value="1"/>
</dbReference>
<dbReference type="GO" id="GO:0051480">
    <property type="term" value="P:regulation of cytosolic calcium ion concentration"/>
    <property type="evidence" value="ECO:0007669"/>
    <property type="project" value="TreeGrafter"/>
</dbReference>
<keyword evidence="3" id="KW-0407">Ion channel</keyword>
<comment type="caution">
    <text evidence="4">The sequence shown here is derived from an EMBL/GenBank/DDBJ whole genome shotgun (WGS) entry which is preliminary data.</text>
</comment>
<evidence type="ECO:0000313" key="4">
    <source>
        <dbReference type="EMBL" id="KAK3853321.1"/>
    </source>
</evidence>
<evidence type="ECO:0000256" key="1">
    <source>
        <dbReference type="ARBA" id="ARBA00022448"/>
    </source>
</evidence>
<dbReference type="GO" id="GO:0034703">
    <property type="term" value="C:cation channel complex"/>
    <property type="evidence" value="ECO:0007669"/>
    <property type="project" value="TreeGrafter"/>
</dbReference>
<keyword evidence="2" id="KW-0406">Ion transport</keyword>